<feature type="signal peptide" evidence="8">
    <location>
        <begin position="1"/>
        <end position="20"/>
    </location>
</feature>
<dbReference type="Pfam" id="PF01083">
    <property type="entry name" value="Cutinase"/>
    <property type="match status" value="1"/>
</dbReference>
<evidence type="ECO:0000256" key="5">
    <source>
        <dbReference type="ARBA" id="ARBA00022729"/>
    </source>
</evidence>
<evidence type="ECO:0000256" key="1">
    <source>
        <dbReference type="ARBA" id="ARBA00004613"/>
    </source>
</evidence>
<dbReference type="InterPro" id="IPR043580">
    <property type="entry name" value="CUTINASE_1"/>
</dbReference>
<dbReference type="EC" id="3.1.1.74" evidence="8"/>
<evidence type="ECO:0000256" key="3">
    <source>
        <dbReference type="ARBA" id="ARBA00022487"/>
    </source>
</evidence>
<sequence>MFAMLRALGIGLAMGHAVLATQIAEPAQNCSSVHFFLARGTFEPYPGIQGELVNATCSQLSNCDYEDIIFPAISNSTNGFCWSTGSGAQNGTKQLIDYANRCPDTKLVISGYSQGAQVVTDILGGGGGQLWGLCKQSVNAALDTSTNASKNLAAAIVFGDTRHTANQSYNVLSGRGINGYAIRTKKMLTALDVYATRMRSYCDKNDPICCRGHDINVHLNYFANYTNSAASWLVSTINNVTIPYKDGLSDTAAASSYIEAKVSPTASPTPTASSAAGQIASSLNILLALSLTLCLYSVA</sequence>
<keyword evidence="10" id="KW-1185">Reference proteome</keyword>
<dbReference type="SMART" id="SM01110">
    <property type="entry name" value="Cutinase"/>
    <property type="match status" value="1"/>
</dbReference>
<dbReference type="Proteomes" id="UP001583193">
    <property type="component" value="Unassembled WGS sequence"/>
</dbReference>
<evidence type="ECO:0000313" key="9">
    <source>
        <dbReference type="EMBL" id="KAL1866148.1"/>
    </source>
</evidence>
<dbReference type="SUPFAM" id="SSF53474">
    <property type="entry name" value="alpha/beta-Hydrolases"/>
    <property type="match status" value="1"/>
</dbReference>
<proteinExistence type="inferred from homology"/>
<dbReference type="Gene3D" id="3.40.50.1820">
    <property type="entry name" value="alpha/beta hydrolase"/>
    <property type="match status" value="1"/>
</dbReference>
<protein>
    <recommendedName>
        <fullName evidence="8">Cutinase</fullName>
        <ecNumber evidence="8">3.1.1.74</ecNumber>
    </recommendedName>
</protein>
<gene>
    <name evidence="9" type="ORF">Plec18167_009147</name>
</gene>
<dbReference type="PANTHER" id="PTHR33630:SF13">
    <property type="entry name" value="ACETYLXYLAN ESTERASE"/>
    <property type="match status" value="1"/>
</dbReference>
<evidence type="ECO:0000256" key="2">
    <source>
        <dbReference type="ARBA" id="ARBA00007534"/>
    </source>
</evidence>
<dbReference type="InterPro" id="IPR029058">
    <property type="entry name" value="AB_hydrolase_fold"/>
</dbReference>
<dbReference type="InterPro" id="IPR000675">
    <property type="entry name" value="Cutinase/axe"/>
</dbReference>
<evidence type="ECO:0000256" key="6">
    <source>
        <dbReference type="ARBA" id="ARBA00022801"/>
    </source>
</evidence>
<reference evidence="9 10" key="1">
    <citation type="journal article" date="2024" name="IMA Fungus">
        <title>IMA Genome - F19 : A genome assembly and annotation guide to empower mycologists, including annotated draft genome sequences of Ceratocystis pirilliformis, Diaporthe australafricana, Fusarium ophioides, Paecilomyces lecythidis, and Sporothrix stenoceras.</title>
        <authorList>
            <person name="Aylward J."/>
            <person name="Wilson A.M."/>
            <person name="Visagie C.M."/>
            <person name="Spraker J."/>
            <person name="Barnes I."/>
            <person name="Buitendag C."/>
            <person name="Ceriani C."/>
            <person name="Del Mar Angel L."/>
            <person name="du Plessis D."/>
            <person name="Fuchs T."/>
            <person name="Gasser K."/>
            <person name="Kramer D."/>
            <person name="Li W."/>
            <person name="Munsamy K."/>
            <person name="Piso A."/>
            <person name="Price J.L."/>
            <person name="Sonnekus B."/>
            <person name="Thomas C."/>
            <person name="van der Nest A."/>
            <person name="van Dijk A."/>
            <person name="van Heerden A."/>
            <person name="van Vuuren N."/>
            <person name="Yilmaz N."/>
            <person name="Duong T.A."/>
            <person name="van der Merwe N.A."/>
            <person name="Wingfield M.J."/>
            <person name="Wingfield B.D."/>
        </authorList>
    </citation>
    <scope>NUCLEOTIDE SEQUENCE [LARGE SCALE GENOMIC DNA]</scope>
    <source>
        <strain evidence="9 10">CMW 18167</strain>
    </source>
</reference>
<keyword evidence="5 8" id="KW-0732">Signal</keyword>
<name>A0ABR3WR58_9EURO</name>
<evidence type="ECO:0000256" key="7">
    <source>
        <dbReference type="ARBA" id="ARBA00023157"/>
    </source>
</evidence>
<evidence type="ECO:0000256" key="4">
    <source>
        <dbReference type="ARBA" id="ARBA00022525"/>
    </source>
</evidence>
<evidence type="ECO:0000256" key="8">
    <source>
        <dbReference type="RuleBase" id="RU361263"/>
    </source>
</evidence>
<feature type="chain" id="PRO_5044962343" description="Cutinase" evidence="8">
    <location>
        <begin position="21"/>
        <end position="299"/>
    </location>
</feature>
<organism evidence="9 10">
    <name type="scientific">Paecilomyces lecythidis</name>
    <dbReference type="NCBI Taxonomy" id="3004212"/>
    <lineage>
        <taxon>Eukaryota</taxon>
        <taxon>Fungi</taxon>
        <taxon>Dikarya</taxon>
        <taxon>Ascomycota</taxon>
        <taxon>Pezizomycotina</taxon>
        <taxon>Eurotiomycetes</taxon>
        <taxon>Eurotiomycetidae</taxon>
        <taxon>Eurotiales</taxon>
        <taxon>Thermoascaceae</taxon>
        <taxon>Paecilomyces</taxon>
    </lineage>
</organism>
<accession>A0ABR3WR58</accession>
<comment type="function">
    <text evidence="8">Catalyzes the hydrolysis of complex carboxylic polyesters found in the cell wall of plants. Degrades cutin, a macromolecule that forms the structure of the plant cuticle.</text>
</comment>
<comment type="subcellular location">
    <subcellularLocation>
        <location evidence="1 8">Secreted</location>
    </subcellularLocation>
</comment>
<dbReference type="PROSITE" id="PS00155">
    <property type="entry name" value="CUTINASE_1"/>
    <property type="match status" value="1"/>
</dbReference>
<keyword evidence="3 8" id="KW-0719">Serine esterase</keyword>
<keyword evidence="7" id="KW-1015">Disulfide bond</keyword>
<dbReference type="EMBL" id="JAVDPF010000053">
    <property type="protein sequence ID" value="KAL1866148.1"/>
    <property type="molecule type" value="Genomic_DNA"/>
</dbReference>
<comment type="catalytic activity">
    <reaction evidence="8">
        <text>cutin + H2O = cutin monomers.</text>
        <dbReference type="EC" id="3.1.1.74"/>
    </reaction>
</comment>
<keyword evidence="6 8" id="KW-0378">Hydrolase</keyword>
<comment type="similarity">
    <text evidence="2 8">Belongs to the cutinase family.</text>
</comment>
<dbReference type="PANTHER" id="PTHR33630">
    <property type="entry name" value="CUTINASE RV1984C-RELATED-RELATED"/>
    <property type="match status" value="1"/>
</dbReference>
<evidence type="ECO:0000313" key="10">
    <source>
        <dbReference type="Proteomes" id="UP001583193"/>
    </source>
</evidence>
<keyword evidence="4 8" id="KW-0964">Secreted</keyword>
<comment type="caution">
    <text evidence="9">The sequence shown here is derived from an EMBL/GenBank/DDBJ whole genome shotgun (WGS) entry which is preliminary data.</text>
</comment>